<proteinExistence type="predicted"/>
<name>A0A1F5LII1_PENAI</name>
<reference evidence="1 2" key="1">
    <citation type="journal article" date="2016" name="Sci. Rep.">
        <title>Penicillium arizonense, a new, genome sequenced fungal species, reveals a high chemical diversity in secreted metabolites.</title>
        <authorList>
            <person name="Grijseels S."/>
            <person name="Nielsen J.C."/>
            <person name="Randelovic M."/>
            <person name="Nielsen J."/>
            <person name="Nielsen K.F."/>
            <person name="Workman M."/>
            <person name="Frisvad J.C."/>
        </authorList>
    </citation>
    <scope>NUCLEOTIDE SEQUENCE [LARGE SCALE GENOMIC DNA]</scope>
    <source>
        <strain evidence="1 2">CBS 141311</strain>
    </source>
</reference>
<gene>
    <name evidence="1" type="ORF">PENARI_c009G05810</name>
</gene>
<comment type="caution">
    <text evidence="1">The sequence shown here is derived from an EMBL/GenBank/DDBJ whole genome shotgun (WGS) entry which is preliminary data.</text>
</comment>
<organism evidence="1 2">
    <name type="scientific">Penicillium arizonense</name>
    <dbReference type="NCBI Taxonomy" id="1835702"/>
    <lineage>
        <taxon>Eukaryota</taxon>
        <taxon>Fungi</taxon>
        <taxon>Dikarya</taxon>
        <taxon>Ascomycota</taxon>
        <taxon>Pezizomycotina</taxon>
        <taxon>Eurotiomycetes</taxon>
        <taxon>Eurotiomycetidae</taxon>
        <taxon>Eurotiales</taxon>
        <taxon>Aspergillaceae</taxon>
        <taxon>Penicillium</taxon>
    </lineage>
</organism>
<sequence length="353" mass="40118">MFDITRRSLSKQQEEPEWEEPQFNHWDIFRQVSRENVQLALAVSSGNDTISELTKLLAEYDVLLTQATSIDLYADHIPTQLNEPLSTGNIGLDPDSVSLLLDEPQEEEPQSGHWAVILEFKRENVQLALALSSRNDTISEMTKLLTEYDVLLTQATSSGLNANHISQQLVEPWSTSNRGLDAHGLSLLLNDPLSLDSHSLSLLVNEPRFTCSRCLDTDSNSPLLSTRDYCRLLNPVCSQPEGTWIKDIWLCSTTDTLLAEAEQIWLDGDSQWAYEIADKLAEDQSLSYNEFMRRELFLCAIFHSHDDWDLSSRIFHKINDDYMDTTDDRPETEVNLGVAYFIEGKNLMAVESQ</sequence>
<dbReference type="AlphaFoldDB" id="A0A1F5LII1"/>
<accession>A0A1F5LII1</accession>
<dbReference type="EMBL" id="LXJU01000009">
    <property type="protein sequence ID" value="OGE52830.1"/>
    <property type="molecule type" value="Genomic_DNA"/>
</dbReference>
<protein>
    <submittedName>
        <fullName evidence="1">Uncharacterized protein</fullName>
    </submittedName>
</protein>
<keyword evidence="2" id="KW-1185">Reference proteome</keyword>
<evidence type="ECO:0000313" key="2">
    <source>
        <dbReference type="Proteomes" id="UP000177622"/>
    </source>
</evidence>
<evidence type="ECO:0000313" key="1">
    <source>
        <dbReference type="EMBL" id="OGE52830.1"/>
    </source>
</evidence>
<dbReference type="GeneID" id="34576607"/>
<dbReference type="OrthoDB" id="4337177at2759"/>
<dbReference type="Proteomes" id="UP000177622">
    <property type="component" value="Unassembled WGS sequence"/>
</dbReference>
<dbReference type="RefSeq" id="XP_022488270.1">
    <property type="nucleotide sequence ID" value="XM_022631873.1"/>
</dbReference>